<accession>M7TMX1</accession>
<dbReference type="Gene3D" id="3.40.50.300">
    <property type="entry name" value="P-loop containing nucleotide triphosphate hydrolases"/>
    <property type="match status" value="1"/>
</dbReference>
<name>M7TMX1_EUTLA</name>
<dbReference type="GO" id="GO:0043531">
    <property type="term" value="F:ADP binding"/>
    <property type="evidence" value="ECO:0007669"/>
    <property type="project" value="InterPro"/>
</dbReference>
<evidence type="ECO:0000313" key="2">
    <source>
        <dbReference type="EMBL" id="EMR71256.1"/>
    </source>
</evidence>
<sequence>MIPKDDQYMVNTKIVKLPVHYPKSRISQLNYYQPRTQMSLVVKSLRPIAADSTAGHEDGLQILVVTGLGGAGKTELALRFLQDYKHKFEATFFLTADSSSRLLDQCGKISVRQLKLLDPDNKPSLETCRAAFRTWLADPIKSIPDTNGEFQRVTWCLILDNAENIDDIDQIVPGTGTGCILVTTTNPLFGYSWRSGVESIVLKGFTPDEGAELLRTITREEPNTKNEGPAKKLAERLDGLPLAISQIGHIMVSQKLSIFRFVETYDKESDLYDLFDKRLNRKGYEHSIASVWAFKDLHPAAFAILSLVAMLDSEGIPESLLEPGHGIANFPMKKADLHQLNASLADRSIIEIDPDDGKVRVHRLVQVVVRSMLETQGILDKAFENAVERVSQKWPFLNRNYVTGAYGKIDRWEQCEDILPHVLYLKDIHEGMAGEQPTSTSRDLAELLLELAQ</sequence>
<dbReference type="InterPro" id="IPR056681">
    <property type="entry name" value="DUF7779"/>
</dbReference>
<gene>
    <name evidence="2" type="ORF">UCREL1_1704</name>
</gene>
<keyword evidence="3" id="KW-1185">Reference proteome</keyword>
<dbReference type="EMBL" id="KB705674">
    <property type="protein sequence ID" value="EMR71256.1"/>
    <property type="molecule type" value="Genomic_DNA"/>
</dbReference>
<dbReference type="AlphaFoldDB" id="M7TMX1"/>
<dbReference type="InterPro" id="IPR027417">
    <property type="entry name" value="P-loop_NTPase"/>
</dbReference>
<dbReference type="KEGG" id="ela:UCREL1_1704"/>
<dbReference type="HOGENOM" id="CLU_759827_0_0_1"/>
<dbReference type="Proteomes" id="UP000012174">
    <property type="component" value="Unassembled WGS sequence"/>
</dbReference>
<dbReference type="Pfam" id="PF25000">
    <property type="entry name" value="DUF7779"/>
    <property type="match status" value="1"/>
</dbReference>
<evidence type="ECO:0000259" key="1">
    <source>
        <dbReference type="Pfam" id="PF25000"/>
    </source>
</evidence>
<protein>
    <submittedName>
        <fullName evidence="2">Putative tetratricopeptide repeat domain-containing protein</fullName>
    </submittedName>
</protein>
<dbReference type="PRINTS" id="PR00364">
    <property type="entry name" value="DISEASERSIST"/>
</dbReference>
<proteinExistence type="predicted"/>
<feature type="domain" description="DUF7779" evidence="1">
    <location>
        <begin position="292"/>
        <end position="376"/>
    </location>
</feature>
<reference evidence="3" key="1">
    <citation type="journal article" date="2013" name="Genome Announc.">
        <title>Draft genome sequence of the grapevine dieback fungus Eutypa lata UCR-EL1.</title>
        <authorList>
            <person name="Blanco-Ulate B."/>
            <person name="Rolshausen P.E."/>
            <person name="Cantu D."/>
        </authorList>
    </citation>
    <scope>NUCLEOTIDE SEQUENCE [LARGE SCALE GENOMIC DNA]</scope>
    <source>
        <strain evidence="3">UCR-EL1</strain>
    </source>
</reference>
<dbReference type="SUPFAM" id="SSF52540">
    <property type="entry name" value="P-loop containing nucleoside triphosphate hydrolases"/>
    <property type="match status" value="1"/>
</dbReference>
<dbReference type="eggNOG" id="ENOG502RMUE">
    <property type="taxonomic scope" value="Eukaryota"/>
</dbReference>
<dbReference type="OMA" id="IFATEDY"/>
<evidence type="ECO:0000313" key="3">
    <source>
        <dbReference type="Proteomes" id="UP000012174"/>
    </source>
</evidence>
<organism evidence="2 3">
    <name type="scientific">Eutypa lata (strain UCR-EL1)</name>
    <name type="common">Grapevine dieback disease fungus</name>
    <name type="synonym">Eutypa armeniacae</name>
    <dbReference type="NCBI Taxonomy" id="1287681"/>
    <lineage>
        <taxon>Eukaryota</taxon>
        <taxon>Fungi</taxon>
        <taxon>Dikarya</taxon>
        <taxon>Ascomycota</taxon>
        <taxon>Pezizomycotina</taxon>
        <taxon>Sordariomycetes</taxon>
        <taxon>Xylariomycetidae</taxon>
        <taxon>Xylariales</taxon>
        <taxon>Diatrypaceae</taxon>
        <taxon>Eutypa</taxon>
    </lineage>
</organism>
<dbReference type="OrthoDB" id="6161812at2759"/>
<dbReference type="PANTHER" id="PTHR35205">
    <property type="entry name" value="NB-ARC AND TPR DOMAIN PROTEIN"/>
    <property type="match status" value="1"/>
</dbReference>
<dbReference type="PANTHER" id="PTHR35205:SF1">
    <property type="entry name" value="ZU5 DOMAIN-CONTAINING PROTEIN"/>
    <property type="match status" value="1"/>
</dbReference>